<evidence type="ECO:0000313" key="2">
    <source>
        <dbReference type="Proteomes" id="UP000464624"/>
    </source>
</evidence>
<dbReference type="InterPro" id="IPR036388">
    <property type="entry name" value="WH-like_DNA-bd_sf"/>
</dbReference>
<dbReference type="EMBL" id="AP022314">
    <property type="protein sequence ID" value="BBU23234.1"/>
    <property type="molecule type" value="Genomic_DNA"/>
</dbReference>
<evidence type="ECO:0000313" key="1">
    <source>
        <dbReference type="EMBL" id="BBU23234.1"/>
    </source>
</evidence>
<organism evidence="1 2">
    <name type="scientific">Mycobacterium xenopi</name>
    <dbReference type="NCBI Taxonomy" id="1789"/>
    <lineage>
        <taxon>Bacteria</taxon>
        <taxon>Bacillati</taxon>
        <taxon>Actinomycetota</taxon>
        <taxon>Actinomycetes</taxon>
        <taxon>Mycobacteriales</taxon>
        <taxon>Mycobacteriaceae</taxon>
        <taxon>Mycobacterium</taxon>
    </lineage>
</organism>
<dbReference type="SUPFAM" id="SSF46785">
    <property type="entry name" value="Winged helix' DNA-binding domain"/>
    <property type="match status" value="1"/>
</dbReference>
<reference evidence="1 2" key="1">
    <citation type="submission" date="2019-12" db="EMBL/GenBank/DDBJ databases">
        <title>Complete genome sequence of Mycolicibacterium xenopi str. JCM15661T.</title>
        <authorList>
            <person name="Yoshida M."/>
            <person name="Fukano H."/>
            <person name="Asakura T."/>
            <person name="Hoshino Y."/>
        </authorList>
    </citation>
    <scope>NUCLEOTIDE SEQUENCE [LARGE SCALE GENOMIC DNA]</scope>
    <source>
        <strain evidence="1 2">JCM 15661T</strain>
    </source>
</reference>
<protein>
    <submittedName>
        <fullName evidence="1">ArsR family transcriptional regulator</fullName>
    </submittedName>
</protein>
<dbReference type="KEGG" id="mxe:MYXE_30240"/>
<dbReference type="Gene3D" id="1.10.10.10">
    <property type="entry name" value="Winged helix-like DNA-binding domain superfamily/Winged helix DNA-binding domain"/>
    <property type="match status" value="1"/>
</dbReference>
<dbReference type="RefSeq" id="WP_085198665.1">
    <property type="nucleotide sequence ID" value="NZ_AP022314.1"/>
</dbReference>
<accession>A0AAD1H476</accession>
<sequence>MTDQPSRHGRRRPRMLRQRDRVLELVREYQSPVDAVELASRLGLHVTTVRFHLDALCKEGIVTRTRITRAGVGRPRTGYAAVRGRLDYQSFAEILALGLGSNVETRRRRAERAGRRLADQIVANPPWEDPATPRISDSGSAIVDRQAAMTVEIFERMGFCPELVQAAKPSGGKGQRVIRLHACPVREVARTHPEVGCALHLGLLQGLLANSTVAEGKLKTTPTPALKAELEPFVEPELCVARVIADD</sequence>
<dbReference type="Proteomes" id="UP000464624">
    <property type="component" value="Chromosome"/>
</dbReference>
<dbReference type="InterPro" id="IPR036390">
    <property type="entry name" value="WH_DNA-bd_sf"/>
</dbReference>
<proteinExistence type="predicted"/>
<dbReference type="AlphaFoldDB" id="A0AAD1H476"/>
<name>A0AAD1H476_MYCXE</name>
<gene>
    <name evidence="1" type="ORF">MYXE_30240</name>
</gene>